<accession>A0AAJ7SEA0</accession>
<gene>
    <name evidence="3" type="primary">LOC114828041</name>
</gene>
<evidence type="ECO:0000313" key="2">
    <source>
        <dbReference type="Proteomes" id="UP000694867"/>
    </source>
</evidence>
<feature type="chain" id="PRO_5042598424" evidence="1">
    <location>
        <begin position="18"/>
        <end position="223"/>
    </location>
</feature>
<dbReference type="GeneID" id="114828041"/>
<keyword evidence="2" id="KW-1185">Reference proteome</keyword>
<organism evidence="2 3">
    <name type="scientific">Galendromus occidentalis</name>
    <name type="common">western predatory mite</name>
    <dbReference type="NCBI Taxonomy" id="34638"/>
    <lineage>
        <taxon>Eukaryota</taxon>
        <taxon>Metazoa</taxon>
        <taxon>Ecdysozoa</taxon>
        <taxon>Arthropoda</taxon>
        <taxon>Chelicerata</taxon>
        <taxon>Arachnida</taxon>
        <taxon>Acari</taxon>
        <taxon>Parasitiformes</taxon>
        <taxon>Mesostigmata</taxon>
        <taxon>Gamasina</taxon>
        <taxon>Phytoseioidea</taxon>
        <taxon>Phytoseiidae</taxon>
        <taxon>Typhlodrominae</taxon>
        <taxon>Galendromus</taxon>
    </lineage>
</organism>
<dbReference type="Proteomes" id="UP000694867">
    <property type="component" value="Unplaced"/>
</dbReference>
<dbReference type="AlphaFoldDB" id="A0AAJ7SEA0"/>
<dbReference type="KEGG" id="goe:114828041"/>
<proteinExistence type="predicted"/>
<evidence type="ECO:0000313" key="3">
    <source>
        <dbReference type="RefSeq" id="XP_028966490.1"/>
    </source>
</evidence>
<keyword evidence="1" id="KW-0732">Signal</keyword>
<sequence length="223" mass="24199">MFRFILVAFLVIRATDGLGELSRNPAITFLSARSGWRIYEANTLAVNPNLSIAPTSVSLSANQRAVLLNFGNGQDPILGLATVGAFRGSQLNRRHGIYKNRAYDLDSVIISPVPVENTTNNNTAVPATPISLTFIPTHSQTNQCMVARVRFGGSNTVDGVITNIDTIGGGGATCAIFVRNSTDTALLDAREIRRCELGLRKCSRAFKRTLRENNDFELTTLTP</sequence>
<dbReference type="RefSeq" id="XP_028966490.1">
    <property type="nucleotide sequence ID" value="XM_029110657.1"/>
</dbReference>
<name>A0AAJ7SEA0_9ACAR</name>
<reference evidence="3" key="1">
    <citation type="submission" date="2025-08" db="UniProtKB">
        <authorList>
            <consortium name="RefSeq"/>
        </authorList>
    </citation>
    <scope>IDENTIFICATION</scope>
</reference>
<evidence type="ECO:0000256" key="1">
    <source>
        <dbReference type="SAM" id="SignalP"/>
    </source>
</evidence>
<feature type="signal peptide" evidence="1">
    <location>
        <begin position="1"/>
        <end position="17"/>
    </location>
</feature>
<protein>
    <submittedName>
        <fullName evidence="3">Uncharacterized protein LOC114828041</fullName>
    </submittedName>
</protein>